<evidence type="ECO:0000313" key="3">
    <source>
        <dbReference type="Proteomes" id="UP001172687"/>
    </source>
</evidence>
<evidence type="ECO:0000256" key="1">
    <source>
        <dbReference type="SAM" id="SignalP"/>
    </source>
</evidence>
<name>A0ABT8H6V7_MYCAO</name>
<protein>
    <recommendedName>
        <fullName evidence="4">Secreted protein</fullName>
    </recommendedName>
</protein>
<evidence type="ECO:0008006" key="4">
    <source>
        <dbReference type="Google" id="ProtNLM"/>
    </source>
</evidence>
<dbReference type="Proteomes" id="UP001172687">
    <property type="component" value="Unassembled WGS sequence"/>
</dbReference>
<comment type="caution">
    <text evidence="2">The sequence shown here is derived from an EMBL/GenBank/DDBJ whole genome shotgun (WGS) entry which is preliminary data.</text>
</comment>
<dbReference type="RefSeq" id="WP_234935452.1">
    <property type="nucleotide sequence ID" value="NZ_CP070380.1"/>
</dbReference>
<keyword evidence="3" id="KW-1185">Reference proteome</keyword>
<feature type="chain" id="PRO_5046313239" description="Secreted protein" evidence="1">
    <location>
        <begin position="28"/>
        <end position="86"/>
    </location>
</feature>
<proteinExistence type="predicted"/>
<accession>A0ABT8H6V7</accession>
<organism evidence="2 3">
    <name type="scientific">Mycolicibacterium austroafricanum</name>
    <name type="common">Mycobacterium austroafricanum</name>
    <dbReference type="NCBI Taxonomy" id="39687"/>
    <lineage>
        <taxon>Bacteria</taxon>
        <taxon>Bacillati</taxon>
        <taxon>Actinomycetota</taxon>
        <taxon>Actinomycetes</taxon>
        <taxon>Mycobacteriales</taxon>
        <taxon>Mycobacteriaceae</taxon>
        <taxon>Mycolicibacterium</taxon>
    </lineage>
</organism>
<evidence type="ECO:0000313" key="2">
    <source>
        <dbReference type="EMBL" id="MDN4516275.1"/>
    </source>
</evidence>
<dbReference type="EMBL" id="JAUHTC010000003">
    <property type="protein sequence ID" value="MDN4516275.1"/>
    <property type="molecule type" value="Genomic_DNA"/>
</dbReference>
<reference evidence="2" key="1">
    <citation type="submission" date="2023-07" db="EMBL/GenBank/DDBJ databases">
        <title>Degradation of tert-butanol by M. austroafricanum TBA100.</title>
        <authorList>
            <person name="Helbich S."/>
            <person name="Vainshtein Y."/>
        </authorList>
    </citation>
    <scope>NUCLEOTIDE SEQUENCE</scope>
    <source>
        <strain evidence="2">TBA100</strain>
    </source>
</reference>
<feature type="signal peptide" evidence="1">
    <location>
        <begin position="1"/>
        <end position="27"/>
    </location>
</feature>
<sequence length="86" mass="8274">MKNFTIATAVAAGLTAAALGLAGPAVAAPSATGDAQSTISELQAGGNRVIVNKLGSAPLSEAEVVGVHTGGNVRNGSTRAATTAWS</sequence>
<gene>
    <name evidence="2" type="ORF">QYF68_00325</name>
</gene>
<keyword evidence="1" id="KW-0732">Signal</keyword>